<dbReference type="InterPro" id="IPR003778">
    <property type="entry name" value="CT_A_B"/>
</dbReference>
<evidence type="ECO:0000256" key="1">
    <source>
        <dbReference type="ARBA" id="ARBA00022741"/>
    </source>
</evidence>
<dbReference type="SMART" id="SM00797">
    <property type="entry name" value="AHS2"/>
    <property type="match status" value="1"/>
</dbReference>
<dbReference type="NCBIfam" id="TIGR00724">
    <property type="entry name" value="urea_amlyse_rel"/>
    <property type="match status" value="1"/>
</dbReference>
<dbReference type="PANTHER" id="PTHR43309">
    <property type="entry name" value="5-OXOPROLINASE SUBUNIT C"/>
    <property type="match status" value="1"/>
</dbReference>
<name>A0ABX7FWF2_BRECH</name>
<dbReference type="InterPro" id="IPR029000">
    <property type="entry name" value="Cyclophilin-like_dom_sf"/>
</dbReference>
<keyword evidence="6" id="KW-1185">Reference proteome</keyword>
<dbReference type="PANTHER" id="PTHR43309:SF5">
    <property type="entry name" value="5-OXOPROLINASE SUBUNIT C"/>
    <property type="match status" value="1"/>
</dbReference>
<dbReference type="Gene3D" id="2.40.100.10">
    <property type="entry name" value="Cyclophilin-like"/>
    <property type="match status" value="1"/>
</dbReference>
<sequence>MSVEVIQPGVCTTVQDLGRYGFQQHGVIVGGAMDSFATRVANLLAGNQGGEAVLELTLKGPALLFHEDLVIAICGGDMAPVLDGKRVDRNRPIWVKRGSTLQFSHAKKGCRTYLAVAGGWDVPVIMGSRSTNFRAGFGGVEGRLLQPKDRLKTNEPGEFSRFLASAFSEQAGANSSVQADWYVPKATFTYGANPVVRVIRGEHYDDFSSLSRQSFWEEDFRVTPQSDRMGYRLEGPQLTLSSPLEITSEAVTAGTIQVPPSGQPIVLLADRQTTGGYPKIGYVASVDLPVFAQLKPGDRVRFQEVSVGDAQRALWERDSELKQLRVAMELISGWRQR</sequence>
<keyword evidence="3" id="KW-0067">ATP-binding</keyword>
<dbReference type="RefSeq" id="WP_203357066.1">
    <property type="nucleotide sequence ID" value="NZ_CP069127.1"/>
</dbReference>
<organism evidence="5 6">
    <name type="scientific">Brevibacillus choshinensis</name>
    <dbReference type="NCBI Taxonomy" id="54911"/>
    <lineage>
        <taxon>Bacteria</taxon>
        <taxon>Bacillati</taxon>
        <taxon>Bacillota</taxon>
        <taxon>Bacilli</taxon>
        <taxon>Bacillales</taxon>
        <taxon>Paenibacillaceae</taxon>
        <taxon>Brevibacillus</taxon>
    </lineage>
</organism>
<keyword evidence="1" id="KW-0547">Nucleotide-binding</keyword>
<evidence type="ECO:0000256" key="3">
    <source>
        <dbReference type="ARBA" id="ARBA00022840"/>
    </source>
</evidence>
<evidence type="ECO:0000313" key="6">
    <source>
        <dbReference type="Proteomes" id="UP000596248"/>
    </source>
</evidence>
<dbReference type="InterPro" id="IPR052708">
    <property type="entry name" value="PxpC"/>
</dbReference>
<evidence type="ECO:0000256" key="2">
    <source>
        <dbReference type="ARBA" id="ARBA00022801"/>
    </source>
</evidence>
<proteinExistence type="predicted"/>
<keyword evidence="2" id="KW-0378">Hydrolase</keyword>
<dbReference type="SUPFAM" id="SSF50891">
    <property type="entry name" value="Cyclophilin-like"/>
    <property type="match status" value="1"/>
</dbReference>
<evidence type="ECO:0000313" key="5">
    <source>
        <dbReference type="EMBL" id="QRG70092.1"/>
    </source>
</evidence>
<evidence type="ECO:0000259" key="4">
    <source>
        <dbReference type="SMART" id="SM00797"/>
    </source>
</evidence>
<gene>
    <name evidence="5" type="ORF">JNE38_13810</name>
</gene>
<dbReference type="Pfam" id="PF02626">
    <property type="entry name" value="CT_A_B"/>
    <property type="match status" value="1"/>
</dbReference>
<protein>
    <submittedName>
        <fullName evidence="5">Biotin-dependent carboxyltransferase family protein</fullName>
    </submittedName>
</protein>
<reference evidence="5 6" key="1">
    <citation type="submission" date="2021-01" db="EMBL/GenBank/DDBJ databases">
        <title>Identification of strong promoters based on the transcriptome of Brevibacillus choshinensis.</title>
        <authorList>
            <person name="Yao D."/>
            <person name="Zhang K."/>
            <person name="Wu J."/>
        </authorList>
    </citation>
    <scope>NUCLEOTIDE SEQUENCE [LARGE SCALE GENOMIC DNA]</scope>
    <source>
        <strain evidence="5 6">HPD31-SP3</strain>
    </source>
</reference>
<dbReference type="Proteomes" id="UP000596248">
    <property type="component" value="Chromosome"/>
</dbReference>
<accession>A0ABX7FWF2</accession>
<dbReference type="EMBL" id="CP069127">
    <property type="protein sequence ID" value="QRG70092.1"/>
    <property type="molecule type" value="Genomic_DNA"/>
</dbReference>
<feature type="domain" description="Carboxyltransferase" evidence="4">
    <location>
        <begin position="24"/>
        <end position="320"/>
    </location>
</feature>